<dbReference type="RefSeq" id="WP_038687010.1">
    <property type="nucleotide sequence ID" value="NZ_CP006986.1"/>
</dbReference>
<dbReference type="PANTHER" id="PTHR11877">
    <property type="entry name" value="HYDROXYMETHYLGLUTARYL-COA SYNTHASE"/>
    <property type="match status" value="1"/>
</dbReference>
<evidence type="ECO:0000256" key="1">
    <source>
        <dbReference type="ARBA" id="ARBA00005531"/>
    </source>
</evidence>
<organism evidence="7 8">
    <name type="scientific">Rhizobium etli bv. mimosae str. IE4771</name>
    <dbReference type="NCBI Taxonomy" id="1432050"/>
    <lineage>
        <taxon>Bacteria</taxon>
        <taxon>Pseudomonadati</taxon>
        <taxon>Pseudomonadota</taxon>
        <taxon>Alphaproteobacteria</taxon>
        <taxon>Hyphomicrobiales</taxon>
        <taxon>Rhizobiaceae</taxon>
        <taxon>Rhizobium/Agrobacterium group</taxon>
        <taxon>Rhizobium</taxon>
    </lineage>
</organism>
<dbReference type="KEGG" id="rei:IE4771_CH00796"/>
<evidence type="ECO:0000256" key="2">
    <source>
        <dbReference type="ARBA" id="ARBA00022679"/>
    </source>
</evidence>
<evidence type="ECO:0000313" key="7">
    <source>
        <dbReference type="EMBL" id="AIC25951.1"/>
    </source>
</evidence>
<dbReference type="CDD" id="cd00831">
    <property type="entry name" value="CHS_like"/>
    <property type="match status" value="1"/>
</dbReference>
<reference evidence="7 8" key="1">
    <citation type="submission" date="2013-12" db="EMBL/GenBank/DDBJ databases">
        <title>Complete genome sequence of Rhizobium etli bv. mimosae IE4771.</title>
        <authorList>
            <person name="Bustos P."/>
            <person name="Santamaria R.I."/>
            <person name="Lozano L."/>
            <person name="Ormeno-Orrillo E."/>
            <person name="Rogel M.A."/>
            <person name="Romero D."/>
            <person name="Cevallos M.A."/>
            <person name="Martinez-Romero E."/>
            <person name="Gonzalez V."/>
        </authorList>
    </citation>
    <scope>NUCLEOTIDE SEQUENCE [LARGE SCALE GENOMIC DNA]</scope>
    <source>
        <strain evidence="7 8">IE4771</strain>
    </source>
</reference>
<comment type="similarity">
    <text evidence="1">Belongs to the thiolase-like superfamily. Chalcone/stilbene synthases family.</text>
</comment>
<dbReference type="PANTHER" id="PTHR11877:SF99">
    <property type="entry name" value="1,3,6,8-TETRAHYDROXYNAPHTHALENE SYNTHASE"/>
    <property type="match status" value="1"/>
</dbReference>
<name>A0A060I386_RHIET</name>
<proteinExistence type="inferred from homology"/>
<protein>
    <submittedName>
        <fullName evidence="7">Chalcone synthase protein</fullName>
        <ecNumber evidence="7">2.3.1.74</ecNumber>
    </submittedName>
</protein>
<evidence type="ECO:0000256" key="4">
    <source>
        <dbReference type="PIRSR" id="PIRSR000451-1"/>
    </source>
</evidence>
<dbReference type="PIRSF" id="PIRSF000451">
    <property type="entry name" value="PKS_III"/>
    <property type="match status" value="1"/>
</dbReference>
<keyword evidence="2 7" id="KW-0808">Transferase</keyword>
<dbReference type="EMBL" id="CP006986">
    <property type="protein sequence ID" value="AIC25951.1"/>
    <property type="molecule type" value="Genomic_DNA"/>
</dbReference>
<dbReference type="HOGENOM" id="CLU_034992_0_1_5"/>
<dbReference type="GO" id="GO:0030639">
    <property type="term" value="P:polyketide biosynthetic process"/>
    <property type="evidence" value="ECO:0007669"/>
    <property type="project" value="TreeGrafter"/>
</dbReference>
<dbReference type="Gene3D" id="3.40.47.10">
    <property type="match status" value="2"/>
</dbReference>
<feature type="domain" description="Chalcone/stilbene synthase N-terminal" evidence="5">
    <location>
        <begin position="7"/>
        <end position="203"/>
    </location>
</feature>
<dbReference type="Pfam" id="PF02797">
    <property type="entry name" value="Chal_sti_synt_C"/>
    <property type="match status" value="1"/>
</dbReference>
<dbReference type="InterPro" id="IPR012328">
    <property type="entry name" value="Chalcone/stilbene_synt_C"/>
</dbReference>
<evidence type="ECO:0000313" key="8">
    <source>
        <dbReference type="Proteomes" id="UP000027180"/>
    </source>
</evidence>
<gene>
    <name evidence="7" type="ORF">IE4771_CH00796</name>
</gene>
<dbReference type="InterPro" id="IPR016039">
    <property type="entry name" value="Thiolase-like"/>
</dbReference>
<dbReference type="AlphaFoldDB" id="A0A060I386"/>
<accession>A0A060I386</accession>
<evidence type="ECO:0000259" key="6">
    <source>
        <dbReference type="Pfam" id="PF02797"/>
    </source>
</evidence>
<feature type="active site" description="Acyl-thioester intermediate" evidence="4">
    <location>
        <position position="142"/>
    </location>
</feature>
<sequence length="350" mass="37275">MTDTVRLVSLATATPEHVIIQNQAAEASARLFAGRFEDFHHLARVFDTAGIYKRHAARPLAWFDEPHGWQDRMQAYAEVAGALFVEAATSALRRAGLEAGDVDCVVTVSSTGFTTPSLDAQLSRRMGFRTDIERVPVFGLGCAAGVSGFAIAARLARSRPGAVVLFVSIELCTLAFRLDELTRPNIIATALFGDGAAACVLRASEGGLAEVESTGEHLFPDTLDIMGWKIDDGGFGIVLAQSLPPFAERELAPALTAILARNGLELTDIDRFICHPGGTKVLAAMESALSLTSGTLDHERAVLAEYGNMSSPTVLFVLERAIRAGLPERSAMIAMGPGFSASCVTLRRTA</sequence>
<dbReference type="InterPro" id="IPR001099">
    <property type="entry name" value="Chalcone/stilbene_synt_N"/>
</dbReference>
<dbReference type="OrthoDB" id="9786288at2"/>
<dbReference type="Proteomes" id="UP000027180">
    <property type="component" value="Chromosome"/>
</dbReference>
<dbReference type="EC" id="2.3.1.74" evidence="7"/>
<evidence type="ECO:0000256" key="3">
    <source>
        <dbReference type="ARBA" id="ARBA00023315"/>
    </source>
</evidence>
<dbReference type="Pfam" id="PF00195">
    <property type="entry name" value="Chal_sti_synt_N"/>
    <property type="match status" value="1"/>
</dbReference>
<dbReference type="InterPro" id="IPR011141">
    <property type="entry name" value="Polyketide_synthase_type-III"/>
</dbReference>
<dbReference type="SUPFAM" id="SSF53901">
    <property type="entry name" value="Thiolase-like"/>
    <property type="match status" value="1"/>
</dbReference>
<keyword evidence="3 7" id="KW-0012">Acyltransferase</keyword>
<evidence type="ECO:0000259" key="5">
    <source>
        <dbReference type="Pfam" id="PF00195"/>
    </source>
</evidence>
<feature type="domain" description="Chalcone/stilbene synthase C-terminal" evidence="6">
    <location>
        <begin position="212"/>
        <end position="323"/>
    </location>
</feature>
<dbReference type="GO" id="GO:0016210">
    <property type="term" value="F:naringenin-chalcone synthase activity"/>
    <property type="evidence" value="ECO:0007669"/>
    <property type="project" value="UniProtKB-EC"/>
</dbReference>